<dbReference type="GO" id="GO:0016747">
    <property type="term" value="F:acyltransferase activity, transferring groups other than amino-acyl groups"/>
    <property type="evidence" value="ECO:0007669"/>
    <property type="project" value="InterPro"/>
</dbReference>
<gene>
    <name evidence="4" type="ORF">H9931_11460</name>
</gene>
<name>A0A9D2PU61_9FIRM</name>
<proteinExistence type="predicted"/>
<dbReference type="Pfam" id="PF00583">
    <property type="entry name" value="Acetyltransf_1"/>
    <property type="match status" value="1"/>
</dbReference>
<dbReference type="SUPFAM" id="SSF55729">
    <property type="entry name" value="Acyl-CoA N-acyltransferases (Nat)"/>
    <property type="match status" value="1"/>
</dbReference>
<evidence type="ECO:0000256" key="2">
    <source>
        <dbReference type="ARBA" id="ARBA00023315"/>
    </source>
</evidence>
<sequence>MIRSFSPKDLDTIMRIWLEGNLDAHPFISPDYWISRSPLVREQLPLAKILVWESEETVLAFAGMQGEYLAGIFVDRSFRSRGIGGELFRQLKSCYPSFHLNVYEKNEAAVRFYLKEGLQTTARNQDADTGEMELTMKWSSEQRRD</sequence>
<dbReference type="Gene3D" id="3.40.630.30">
    <property type="match status" value="1"/>
</dbReference>
<dbReference type="InterPro" id="IPR000182">
    <property type="entry name" value="GNAT_dom"/>
</dbReference>
<reference evidence="4" key="1">
    <citation type="journal article" date="2021" name="PeerJ">
        <title>Extensive microbial diversity within the chicken gut microbiome revealed by metagenomics and culture.</title>
        <authorList>
            <person name="Gilroy R."/>
            <person name="Ravi A."/>
            <person name="Getino M."/>
            <person name="Pursley I."/>
            <person name="Horton D.L."/>
            <person name="Alikhan N.F."/>
            <person name="Baker D."/>
            <person name="Gharbi K."/>
            <person name="Hall N."/>
            <person name="Watson M."/>
            <person name="Adriaenssens E.M."/>
            <person name="Foster-Nyarko E."/>
            <person name="Jarju S."/>
            <person name="Secka A."/>
            <person name="Antonio M."/>
            <person name="Oren A."/>
            <person name="Chaudhuri R.R."/>
            <person name="La Ragione R."/>
            <person name="Hildebrand F."/>
            <person name="Pallen M.J."/>
        </authorList>
    </citation>
    <scope>NUCLEOTIDE SEQUENCE</scope>
    <source>
        <strain evidence="4">CHK198-12963</strain>
    </source>
</reference>
<dbReference type="InterPro" id="IPR016181">
    <property type="entry name" value="Acyl_CoA_acyltransferase"/>
</dbReference>
<feature type="domain" description="N-acetyltransferase" evidence="3">
    <location>
        <begin position="1"/>
        <end position="137"/>
    </location>
</feature>
<dbReference type="AlphaFoldDB" id="A0A9D2PU61"/>
<evidence type="ECO:0000256" key="1">
    <source>
        <dbReference type="ARBA" id="ARBA00022679"/>
    </source>
</evidence>
<keyword evidence="2 4" id="KW-0012">Acyltransferase</keyword>
<dbReference type="Proteomes" id="UP000823863">
    <property type="component" value="Unassembled WGS sequence"/>
</dbReference>
<dbReference type="EC" id="2.3.1.-" evidence="4"/>
<protein>
    <submittedName>
        <fullName evidence="4">GNAT family N-acetyltransferase</fullName>
        <ecNumber evidence="4">2.3.1.-</ecNumber>
    </submittedName>
</protein>
<organism evidence="4 5">
    <name type="scientific">Candidatus Enterocloster excrementigallinarum</name>
    <dbReference type="NCBI Taxonomy" id="2838558"/>
    <lineage>
        <taxon>Bacteria</taxon>
        <taxon>Bacillati</taxon>
        <taxon>Bacillota</taxon>
        <taxon>Clostridia</taxon>
        <taxon>Lachnospirales</taxon>
        <taxon>Lachnospiraceae</taxon>
        <taxon>Enterocloster</taxon>
    </lineage>
</organism>
<dbReference type="PANTHER" id="PTHR43800">
    <property type="entry name" value="PEPTIDYL-LYSINE N-ACETYLTRANSFERASE YJAB"/>
    <property type="match status" value="1"/>
</dbReference>
<keyword evidence="1 4" id="KW-0808">Transferase</keyword>
<comment type="caution">
    <text evidence="4">The sequence shown here is derived from an EMBL/GenBank/DDBJ whole genome shotgun (WGS) entry which is preliminary data.</text>
</comment>
<accession>A0A9D2PU61</accession>
<evidence type="ECO:0000259" key="3">
    <source>
        <dbReference type="PROSITE" id="PS51186"/>
    </source>
</evidence>
<dbReference type="PANTHER" id="PTHR43800:SF1">
    <property type="entry name" value="PEPTIDYL-LYSINE N-ACETYLTRANSFERASE YJAB"/>
    <property type="match status" value="1"/>
</dbReference>
<evidence type="ECO:0000313" key="5">
    <source>
        <dbReference type="Proteomes" id="UP000823863"/>
    </source>
</evidence>
<dbReference type="PROSITE" id="PS51186">
    <property type="entry name" value="GNAT"/>
    <property type="match status" value="1"/>
</dbReference>
<dbReference type="EMBL" id="DWWB01000063">
    <property type="protein sequence ID" value="HJC67312.1"/>
    <property type="molecule type" value="Genomic_DNA"/>
</dbReference>
<evidence type="ECO:0000313" key="4">
    <source>
        <dbReference type="EMBL" id="HJC67312.1"/>
    </source>
</evidence>
<dbReference type="CDD" id="cd04301">
    <property type="entry name" value="NAT_SF"/>
    <property type="match status" value="1"/>
</dbReference>
<reference evidence="4" key="2">
    <citation type="submission" date="2021-04" db="EMBL/GenBank/DDBJ databases">
        <authorList>
            <person name="Gilroy R."/>
        </authorList>
    </citation>
    <scope>NUCLEOTIDE SEQUENCE</scope>
    <source>
        <strain evidence="4">CHK198-12963</strain>
    </source>
</reference>